<gene>
    <name evidence="6" type="ORF">COY16_05725</name>
</gene>
<dbReference type="PANTHER" id="PTHR42798:SF7">
    <property type="entry name" value="ALPHA-D-RIBOSE 1-METHYLPHOSPHONATE 5-TRIPHOSPHATE SYNTHASE SUBUNIT PHNL"/>
    <property type="match status" value="1"/>
</dbReference>
<dbReference type="SUPFAM" id="SSF52540">
    <property type="entry name" value="P-loop containing nucleoside triphosphate hydrolases"/>
    <property type="match status" value="1"/>
</dbReference>
<protein>
    <submittedName>
        <fullName evidence="6">Lipoprotein-releasing system ATP-binding protein LolD</fullName>
    </submittedName>
</protein>
<comment type="caution">
    <text evidence="6">The sequence shown here is derived from an EMBL/GenBank/DDBJ whole genome shotgun (WGS) entry which is preliminary data.</text>
</comment>
<dbReference type="GO" id="GO:0022857">
    <property type="term" value="F:transmembrane transporter activity"/>
    <property type="evidence" value="ECO:0007669"/>
    <property type="project" value="UniProtKB-ARBA"/>
</dbReference>
<dbReference type="Proteomes" id="UP000228503">
    <property type="component" value="Unassembled WGS sequence"/>
</dbReference>
<evidence type="ECO:0000259" key="5">
    <source>
        <dbReference type="PROSITE" id="PS50893"/>
    </source>
</evidence>
<dbReference type="CDD" id="cd03255">
    <property type="entry name" value="ABC_MJ0796_LolCDE_FtsE"/>
    <property type="match status" value="1"/>
</dbReference>
<dbReference type="FunFam" id="3.40.50.300:FF:000032">
    <property type="entry name" value="Export ABC transporter ATP-binding protein"/>
    <property type="match status" value="1"/>
</dbReference>
<dbReference type="SMART" id="SM00382">
    <property type="entry name" value="AAA"/>
    <property type="match status" value="1"/>
</dbReference>
<dbReference type="Gene3D" id="3.40.50.300">
    <property type="entry name" value="P-loop containing nucleotide triphosphate hydrolases"/>
    <property type="match status" value="1"/>
</dbReference>
<dbReference type="InterPro" id="IPR017871">
    <property type="entry name" value="ABC_transporter-like_CS"/>
</dbReference>
<accession>A0A2M7TVR2</accession>
<dbReference type="EMBL" id="PFOB01000072">
    <property type="protein sequence ID" value="PIZ61908.1"/>
    <property type="molecule type" value="Genomic_DNA"/>
</dbReference>
<dbReference type="Pfam" id="PF00005">
    <property type="entry name" value="ABC_tran"/>
    <property type="match status" value="1"/>
</dbReference>
<dbReference type="PROSITE" id="PS00211">
    <property type="entry name" value="ABC_TRANSPORTER_1"/>
    <property type="match status" value="1"/>
</dbReference>
<keyword evidence="6" id="KW-0449">Lipoprotein</keyword>
<dbReference type="PANTHER" id="PTHR42798">
    <property type="entry name" value="LIPOPROTEIN-RELEASING SYSTEM ATP-BINDING PROTEIN LOLD"/>
    <property type="match status" value="1"/>
</dbReference>
<keyword evidence="2" id="KW-0813">Transport</keyword>
<sequence length="222" mass="24766">MIQLTRVWKKYQIDDDVVFTALKDISLTIEKGEFSSLIGPSGSGKSTLMHIIGLLDKSSEGEVLIEGRNTAELSDDEISTLRNEFVGFVFQQFNLINKLTIKENILLPTTYARKKIEYDPGKKADEIMERFGILEKANSYPNRISGGQQQRVAIARALIMSPSLILADEPTGNLDTKTGDEIMKLLSQLNKEDNITVLIVTHEQDIAAITKRKIQIVDGKLA</sequence>
<comment type="similarity">
    <text evidence="1">Belongs to the ABC transporter superfamily.</text>
</comment>
<organism evidence="6 7">
    <name type="scientific">Candidatus Roizmanbacteria bacterium CG_4_10_14_0_2_um_filter_39_13</name>
    <dbReference type="NCBI Taxonomy" id="1974825"/>
    <lineage>
        <taxon>Bacteria</taxon>
        <taxon>Candidatus Roizmaniibacteriota</taxon>
    </lineage>
</organism>
<evidence type="ECO:0000313" key="6">
    <source>
        <dbReference type="EMBL" id="PIZ61908.1"/>
    </source>
</evidence>
<feature type="domain" description="ABC transporter" evidence="5">
    <location>
        <begin position="2"/>
        <end position="221"/>
    </location>
</feature>
<dbReference type="AlphaFoldDB" id="A0A2M7TVR2"/>
<evidence type="ECO:0000256" key="1">
    <source>
        <dbReference type="ARBA" id="ARBA00005417"/>
    </source>
</evidence>
<evidence type="ECO:0000256" key="3">
    <source>
        <dbReference type="ARBA" id="ARBA00022741"/>
    </source>
</evidence>
<name>A0A2M7TVR2_9BACT</name>
<dbReference type="InterPro" id="IPR003593">
    <property type="entry name" value="AAA+_ATPase"/>
</dbReference>
<keyword evidence="4 6" id="KW-0067">ATP-binding</keyword>
<dbReference type="PROSITE" id="PS50893">
    <property type="entry name" value="ABC_TRANSPORTER_2"/>
    <property type="match status" value="1"/>
</dbReference>
<dbReference type="InterPro" id="IPR003439">
    <property type="entry name" value="ABC_transporter-like_ATP-bd"/>
</dbReference>
<reference evidence="7" key="1">
    <citation type="submission" date="2017-09" db="EMBL/GenBank/DDBJ databases">
        <title>Depth-based differentiation of microbial function through sediment-hosted aquifers and enrichment of novel symbionts in the deep terrestrial subsurface.</title>
        <authorList>
            <person name="Probst A.J."/>
            <person name="Ladd B."/>
            <person name="Jarett J.K."/>
            <person name="Geller-Mcgrath D.E."/>
            <person name="Sieber C.M.K."/>
            <person name="Emerson J.B."/>
            <person name="Anantharaman K."/>
            <person name="Thomas B.C."/>
            <person name="Malmstrom R."/>
            <person name="Stieglmeier M."/>
            <person name="Klingl A."/>
            <person name="Woyke T."/>
            <person name="Ryan C.M."/>
            <person name="Banfield J.F."/>
        </authorList>
    </citation>
    <scope>NUCLEOTIDE SEQUENCE [LARGE SCALE GENOMIC DNA]</scope>
</reference>
<evidence type="ECO:0000313" key="7">
    <source>
        <dbReference type="Proteomes" id="UP000228503"/>
    </source>
</evidence>
<evidence type="ECO:0000256" key="2">
    <source>
        <dbReference type="ARBA" id="ARBA00022448"/>
    </source>
</evidence>
<evidence type="ECO:0000256" key="4">
    <source>
        <dbReference type="ARBA" id="ARBA00022840"/>
    </source>
</evidence>
<keyword evidence="3" id="KW-0547">Nucleotide-binding</keyword>
<dbReference type="InterPro" id="IPR017911">
    <property type="entry name" value="MacB-like_ATP-bd"/>
</dbReference>
<proteinExistence type="inferred from homology"/>
<dbReference type="GO" id="GO:0098796">
    <property type="term" value="C:membrane protein complex"/>
    <property type="evidence" value="ECO:0007669"/>
    <property type="project" value="UniProtKB-ARBA"/>
</dbReference>
<dbReference type="GO" id="GO:0005524">
    <property type="term" value="F:ATP binding"/>
    <property type="evidence" value="ECO:0007669"/>
    <property type="project" value="UniProtKB-KW"/>
</dbReference>
<dbReference type="GO" id="GO:0016887">
    <property type="term" value="F:ATP hydrolysis activity"/>
    <property type="evidence" value="ECO:0007669"/>
    <property type="project" value="InterPro"/>
</dbReference>
<dbReference type="InterPro" id="IPR027417">
    <property type="entry name" value="P-loop_NTPase"/>
</dbReference>